<evidence type="ECO:0000256" key="1">
    <source>
        <dbReference type="SAM" id="Phobius"/>
    </source>
</evidence>
<dbReference type="EMBL" id="VKAD01000001">
    <property type="protein sequence ID" value="TXR54329.1"/>
    <property type="molecule type" value="Genomic_DNA"/>
</dbReference>
<evidence type="ECO:0000313" key="3">
    <source>
        <dbReference type="Proteomes" id="UP000321764"/>
    </source>
</evidence>
<dbReference type="Proteomes" id="UP000321764">
    <property type="component" value="Unassembled WGS sequence"/>
</dbReference>
<comment type="caution">
    <text evidence="2">The sequence shown here is derived from an EMBL/GenBank/DDBJ whole genome shotgun (WGS) entry which is preliminary data.</text>
</comment>
<sequence length="174" mass="19381">MFKKNKGFTLTELVLVIVILSIIVALAVPRFVNSMKRDTRIALLKGMEGTVKTAAELVRKQAVVNGKTTGQDSIEINGAAITIHSGYPIGHWMYSMRYLINQDSVVFLTAAKVCELEWCGRGYQKITPSGVRSTEGRIVKVYPYGFSWNDECGVYYVNHQDGREPVIGLETDDC</sequence>
<keyword evidence="1" id="KW-1133">Transmembrane helix</keyword>
<feature type="transmembrane region" description="Helical" evidence="1">
    <location>
        <begin position="13"/>
        <end position="32"/>
    </location>
</feature>
<name>A0A5C8ZAM7_9GAMM</name>
<organism evidence="2 3">
    <name type="scientific">Reinekea thalattae</name>
    <dbReference type="NCBI Taxonomy" id="2593301"/>
    <lineage>
        <taxon>Bacteria</taxon>
        <taxon>Pseudomonadati</taxon>
        <taxon>Pseudomonadota</taxon>
        <taxon>Gammaproteobacteria</taxon>
        <taxon>Oceanospirillales</taxon>
        <taxon>Saccharospirillaceae</taxon>
        <taxon>Reinekea</taxon>
    </lineage>
</organism>
<dbReference type="AlphaFoldDB" id="A0A5C8ZAM7"/>
<dbReference type="InterPro" id="IPR045584">
    <property type="entry name" value="Pilin-like"/>
</dbReference>
<dbReference type="SUPFAM" id="SSF54523">
    <property type="entry name" value="Pili subunits"/>
    <property type="match status" value="1"/>
</dbReference>
<protein>
    <submittedName>
        <fullName evidence="2">Type II secretion system protein</fullName>
    </submittedName>
</protein>
<reference evidence="2 3" key="1">
    <citation type="submission" date="2019-07" db="EMBL/GenBank/DDBJ databases">
        <title>Reinekea sp. strain SSH23 genome sequencing and assembly.</title>
        <authorList>
            <person name="Kim I."/>
        </authorList>
    </citation>
    <scope>NUCLEOTIDE SEQUENCE [LARGE SCALE GENOMIC DNA]</scope>
    <source>
        <strain evidence="2 3">SSH23</strain>
    </source>
</reference>
<dbReference type="InterPro" id="IPR012902">
    <property type="entry name" value="N_methyl_site"/>
</dbReference>
<dbReference type="Pfam" id="PF07963">
    <property type="entry name" value="N_methyl"/>
    <property type="match status" value="1"/>
</dbReference>
<gene>
    <name evidence="2" type="ORF">FME95_07275</name>
</gene>
<keyword evidence="3" id="KW-1185">Reference proteome</keyword>
<accession>A0A5C8ZAM7</accession>
<dbReference type="OrthoDB" id="5825643at2"/>
<keyword evidence="1" id="KW-0812">Transmembrane</keyword>
<dbReference type="Gene3D" id="3.30.700.10">
    <property type="entry name" value="Glycoprotein, Type 4 Pilin"/>
    <property type="match status" value="1"/>
</dbReference>
<dbReference type="RefSeq" id="WP_147713727.1">
    <property type="nucleotide sequence ID" value="NZ_VKAD01000001.1"/>
</dbReference>
<proteinExistence type="predicted"/>
<dbReference type="NCBIfam" id="TIGR02532">
    <property type="entry name" value="IV_pilin_GFxxxE"/>
    <property type="match status" value="1"/>
</dbReference>
<evidence type="ECO:0000313" key="2">
    <source>
        <dbReference type="EMBL" id="TXR54329.1"/>
    </source>
</evidence>
<keyword evidence="1" id="KW-0472">Membrane</keyword>